<feature type="chain" id="PRO_5022729478" description="Lipoprotein" evidence="1">
    <location>
        <begin position="21"/>
        <end position="196"/>
    </location>
</feature>
<comment type="caution">
    <text evidence="2">The sequence shown here is derived from an EMBL/GenBank/DDBJ whole genome shotgun (WGS) entry which is preliminary data.</text>
</comment>
<sequence>MAIPKLLATLAVAIALVGCAHPMVITPNLASIERPDTARPVKKNVAYYISDTLRQTEVTTGGGGGDKVSYFPYRDMELSLYKMLSNVFGEVTTLKSPADKDAMARHQIVYIVTPQLSTSSSSSSAFTWPPTQFSVDLTCHISDASGKEIVSKKVVGVGEGEFSEFKKDHAITGKRALTDAMLKMQQALLDEPMLRN</sequence>
<accession>A0A5C4NNK9</accession>
<evidence type="ECO:0000313" key="2">
    <source>
        <dbReference type="EMBL" id="TNC76384.1"/>
    </source>
</evidence>
<reference evidence="2 3" key="1">
    <citation type="submission" date="2019-06" db="EMBL/GenBank/DDBJ databases">
        <title>Genome sequence of Janthinobacterium lividum UCD_MED1.</title>
        <authorList>
            <person name="De Leon M.E."/>
            <person name="Jospin G."/>
        </authorList>
    </citation>
    <scope>NUCLEOTIDE SEQUENCE [LARGE SCALE GENOMIC DNA]</scope>
    <source>
        <strain evidence="2 3">UCD_MED1</strain>
    </source>
</reference>
<evidence type="ECO:0000313" key="3">
    <source>
        <dbReference type="Proteomes" id="UP000305681"/>
    </source>
</evidence>
<feature type="signal peptide" evidence="1">
    <location>
        <begin position="1"/>
        <end position="20"/>
    </location>
</feature>
<dbReference type="RefSeq" id="WP_139091231.1">
    <property type="nucleotide sequence ID" value="NZ_VDGE01000005.1"/>
</dbReference>
<dbReference type="EMBL" id="VDGE01000005">
    <property type="protein sequence ID" value="TNC76384.1"/>
    <property type="molecule type" value="Genomic_DNA"/>
</dbReference>
<dbReference type="Proteomes" id="UP000305681">
    <property type="component" value="Unassembled WGS sequence"/>
</dbReference>
<organism evidence="2 3">
    <name type="scientific">Janthinobacterium lividum</name>
    <dbReference type="NCBI Taxonomy" id="29581"/>
    <lineage>
        <taxon>Bacteria</taxon>
        <taxon>Pseudomonadati</taxon>
        <taxon>Pseudomonadota</taxon>
        <taxon>Betaproteobacteria</taxon>
        <taxon>Burkholderiales</taxon>
        <taxon>Oxalobacteraceae</taxon>
        <taxon>Janthinobacterium</taxon>
    </lineage>
</organism>
<dbReference type="AlphaFoldDB" id="A0A5C4NNK9"/>
<protein>
    <recommendedName>
        <fullName evidence="4">Lipoprotein</fullName>
    </recommendedName>
</protein>
<evidence type="ECO:0008006" key="4">
    <source>
        <dbReference type="Google" id="ProtNLM"/>
    </source>
</evidence>
<keyword evidence="1" id="KW-0732">Signal</keyword>
<dbReference type="PROSITE" id="PS51257">
    <property type="entry name" value="PROKAR_LIPOPROTEIN"/>
    <property type="match status" value="1"/>
</dbReference>
<proteinExistence type="predicted"/>
<name>A0A5C4NNK9_9BURK</name>
<gene>
    <name evidence="2" type="ORF">FHI69_15795</name>
</gene>
<evidence type="ECO:0000256" key="1">
    <source>
        <dbReference type="SAM" id="SignalP"/>
    </source>
</evidence>